<comment type="similarity">
    <text evidence="1">Belongs to the GSP E family.</text>
</comment>
<dbReference type="PANTHER" id="PTHR30258:SF2">
    <property type="entry name" value="COMG OPERON PROTEIN 1"/>
    <property type="match status" value="1"/>
</dbReference>
<dbReference type="Pfam" id="PF00437">
    <property type="entry name" value="T2SSE"/>
    <property type="match status" value="1"/>
</dbReference>
<dbReference type="EMBL" id="MFKH01000002">
    <property type="protein sequence ID" value="OGG37791.1"/>
    <property type="molecule type" value="Genomic_DNA"/>
</dbReference>
<feature type="domain" description="Bacterial type II secretion system protein E" evidence="4">
    <location>
        <begin position="238"/>
        <end position="252"/>
    </location>
</feature>
<keyword evidence="2" id="KW-0547">Nucleotide-binding</keyword>
<dbReference type="InterPro" id="IPR001482">
    <property type="entry name" value="T2SS/T4SS_dom"/>
</dbReference>
<dbReference type="Gene3D" id="3.40.50.300">
    <property type="entry name" value="P-loop containing nucleotide triphosphate hydrolases"/>
    <property type="match status" value="1"/>
</dbReference>
<dbReference type="GO" id="GO:0016887">
    <property type="term" value="F:ATP hydrolysis activity"/>
    <property type="evidence" value="ECO:0007669"/>
    <property type="project" value="TreeGrafter"/>
</dbReference>
<reference evidence="5 6" key="1">
    <citation type="journal article" date="2016" name="Nat. Commun.">
        <title>Thousands of microbial genomes shed light on interconnected biogeochemical processes in an aquifer system.</title>
        <authorList>
            <person name="Anantharaman K."/>
            <person name="Brown C.T."/>
            <person name="Hug L.A."/>
            <person name="Sharon I."/>
            <person name="Castelle C.J."/>
            <person name="Probst A.J."/>
            <person name="Thomas B.C."/>
            <person name="Singh A."/>
            <person name="Wilkins M.J."/>
            <person name="Karaoz U."/>
            <person name="Brodie E.L."/>
            <person name="Williams K.H."/>
            <person name="Hubbard S.S."/>
            <person name="Banfield J.F."/>
        </authorList>
    </citation>
    <scope>NUCLEOTIDE SEQUENCE [LARGE SCALE GENOMIC DNA]</scope>
</reference>
<evidence type="ECO:0000259" key="4">
    <source>
        <dbReference type="PROSITE" id="PS00662"/>
    </source>
</evidence>
<evidence type="ECO:0000313" key="5">
    <source>
        <dbReference type="EMBL" id="OGG37791.1"/>
    </source>
</evidence>
<keyword evidence="3" id="KW-0067">ATP-binding</keyword>
<name>A0A1F6BLJ3_9BACT</name>
<gene>
    <name evidence="5" type="ORF">A2110_00305</name>
</gene>
<dbReference type="Proteomes" id="UP000176273">
    <property type="component" value="Unassembled WGS sequence"/>
</dbReference>
<dbReference type="CDD" id="cd01129">
    <property type="entry name" value="PulE-GspE-like"/>
    <property type="match status" value="1"/>
</dbReference>
<dbReference type="GO" id="GO:0005524">
    <property type="term" value="F:ATP binding"/>
    <property type="evidence" value="ECO:0007669"/>
    <property type="project" value="UniProtKB-KW"/>
</dbReference>
<dbReference type="AlphaFoldDB" id="A0A1F6BLJ3"/>
<dbReference type="STRING" id="1798468.A2110_00305"/>
<evidence type="ECO:0000256" key="2">
    <source>
        <dbReference type="ARBA" id="ARBA00022741"/>
    </source>
</evidence>
<dbReference type="PROSITE" id="PS00662">
    <property type="entry name" value="T2SP_E"/>
    <property type="match status" value="1"/>
</dbReference>
<accession>A0A1F6BLJ3</accession>
<dbReference type="InterPro" id="IPR027417">
    <property type="entry name" value="P-loop_NTPase"/>
</dbReference>
<proteinExistence type="inferred from homology"/>
<dbReference type="SUPFAM" id="SSF52540">
    <property type="entry name" value="P-loop containing nucleoside triphosphate hydrolases"/>
    <property type="match status" value="1"/>
</dbReference>
<evidence type="ECO:0000256" key="1">
    <source>
        <dbReference type="ARBA" id="ARBA00006611"/>
    </source>
</evidence>
<protein>
    <recommendedName>
        <fullName evidence="4">Bacterial type II secretion system protein E domain-containing protein</fullName>
    </recommendedName>
</protein>
<evidence type="ECO:0000313" key="6">
    <source>
        <dbReference type="Proteomes" id="UP000176273"/>
    </source>
</evidence>
<dbReference type="PANTHER" id="PTHR30258">
    <property type="entry name" value="TYPE II SECRETION SYSTEM PROTEIN GSPE-RELATED"/>
    <property type="match status" value="1"/>
</dbReference>
<evidence type="ECO:0000256" key="3">
    <source>
        <dbReference type="ARBA" id="ARBA00022840"/>
    </source>
</evidence>
<comment type="caution">
    <text evidence="5">The sequence shown here is derived from an EMBL/GenBank/DDBJ whole genome shotgun (WGS) entry which is preliminary data.</text>
</comment>
<dbReference type="Gene3D" id="3.30.450.90">
    <property type="match status" value="1"/>
</dbReference>
<dbReference type="GO" id="GO:0005886">
    <property type="term" value="C:plasma membrane"/>
    <property type="evidence" value="ECO:0007669"/>
    <property type="project" value="TreeGrafter"/>
</dbReference>
<sequence>MRANVNLDAGEITEINKRIRSIPDFSKEISGFKNPLISQMLEVVMGGAIALHASDIHLEPIKGGSVFRLRIDGILHTAAEGVPTATHKALIMRVKLLSGLKLNINDEPQDGRFTVDMPERSIEIRTSIIPAEYGEAVVMRLLDPKGLKVNLEDLGWRADDLAIVTREIAKPNGLILNTGPTGSGKTTTLYAFLRHKVTPEIKVITVEDPVEYHLAGISQTQVAPDAGYTFASGLRSILRQDPDVILVGEIRDRETAETAMNASLTGHLVFTTLHTNSAVGAIPRLVDLGVNSHVMGPALTLVIAQRLVRVLCKECKKTVPADKKLVGNIEEFLSSLPKRVNASAYASPHLHEAVGCAVCGGLGYKGRTSVFELFPVTKEVERLIYEEPNEIHLAELARKEGMVTMQEDGILKALQGITTLEEVERVTGPIPRFPV</sequence>
<organism evidence="5 6">
    <name type="scientific">Candidatus Jorgensenbacteria bacterium GWA1_54_12</name>
    <dbReference type="NCBI Taxonomy" id="1798468"/>
    <lineage>
        <taxon>Bacteria</taxon>
        <taxon>Candidatus Joergenseniibacteriota</taxon>
    </lineage>
</organism>